<gene>
    <name evidence="5" type="ORF">RGQ29_012997</name>
</gene>
<dbReference type="InterPro" id="IPR008271">
    <property type="entry name" value="Ser/Thr_kinase_AS"/>
</dbReference>
<dbReference type="Proteomes" id="UP001324115">
    <property type="component" value="Unassembled WGS sequence"/>
</dbReference>
<feature type="chain" id="PRO_5042952779" description="Protein kinase domain-containing protein" evidence="3">
    <location>
        <begin position="23"/>
        <end position="537"/>
    </location>
</feature>
<feature type="domain" description="Protein kinase" evidence="4">
    <location>
        <begin position="293"/>
        <end position="537"/>
    </location>
</feature>
<dbReference type="Gene3D" id="1.10.510.10">
    <property type="entry name" value="Transferase(Phosphotransferase) domain 1"/>
    <property type="match status" value="2"/>
</dbReference>
<keyword evidence="2" id="KW-0472">Membrane</keyword>
<dbReference type="SMART" id="SM00220">
    <property type="entry name" value="S_TKc"/>
    <property type="match status" value="1"/>
</dbReference>
<keyword evidence="2" id="KW-0812">Transmembrane</keyword>
<keyword evidence="6" id="KW-1185">Reference proteome</keyword>
<dbReference type="EMBL" id="JAXUIC010000002">
    <property type="protein sequence ID" value="KAK4604750.1"/>
    <property type="molecule type" value="Genomic_DNA"/>
</dbReference>
<dbReference type="Gene3D" id="3.30.200.20">
    <property type="entry name" value="Phosphorylase Kinase, domain 1"/>
    <property type="match status" value="1"/>
</dbReference>
<accession>A0AAN7JB85</accession>
<dbReference type="PROSITE" id="PS00108">
    <property type="entry name" value="PROTEIN_KINASE_ST"/>
    <property type="match status" value="1"/>
</dbReference>
<dbReference type="InterPro" id="IPR000719">
    <property type="entry name" value="Prot_kinase_dom"/>
</dbReference>
<name>A0AAN7JB85_QUERU</name>
<protein>
    <recommendedName>
        <fullName evidence="4">Protein kinase domain-containing protein</fullName>
    </recommendedName>
</protein>
<proteinExistence type="predicted"/>
<dbReference type="PROSITE" id="PS50011">
    <property type="entry name" value="PROTEIN_KINASE_DOM"/>
    <property type="match status" value="1"/>
</dbReference>
<comment type="caution">
    <text evidence="5">The sequence shown here is derived from an EMBL/GenBank/DDBJ whole genome shotgun (WGS) entry which is preliminary data.</text>
</comment>
<dbReference type="PANTHER" id="PTHR48006:SF88">
    <property type="entry name" value="LRR RECEPTOR-LIKE KINASE FAMILY PROTEIN"/>
    <property type="match status" value="1"/>
</dbReference>
<sequence length="537" mass="60026">MAILYVFLFIFTFLSNPHRINSSTCKLNFSQIPYEAQSECFDRAASSVPSLVMKACCGSALQSLFKAMAIEANHSGSIFLQLAEAKDCSNTFQNLHQSSNLAKCELQDLISSSTAELCSSTIDAIISFLGIERYNAFRSNCTNLYASNYSDETCFNCVMSYRQSLQALRKGDSSNGNRCNEALLVSLASSDVDSQNWVQGTFSCLWNEIVKEHLLDSKALLATVIVAAVLVILAPLLYILTRKQIHYANEKDLKNLSVVVFKKEPEDEAKRPLNCSGLYIFSPYEMAKATDSFNNSNLIGEGTLGKMYAGIMPSGMKAAIKRLNEGIELHNFIDEICRKAKIRHPNLVSTVGCCDSGDECLVYEYCVNGDLSSWLLGDKRTVILTWERRMQIFLGIARGIWFLHTNPLEKLVHGDIKLANILLTEKLEPKISDPILSNYKLKKTERMEITANDVFNFGVVLLQLLTGRKPESLVKEARNAIMKGGSTSAMADPCLNRAYIVTEFQNVFSIAVQCTIQMNKKDQTWKKSYKNSKKPKF</sequence>
<dbReference type="SUPFAM" id="SSF56112">
    <property type="entry name" value="Protein kinase-like (PK-like)"/>
    <property type="match status" value="1"/>
</dbReference>
<comment type="subcellular location">
    <subcellularLocation>
        <location evidence="1">Membrane</location>
        <topology evidence="1">Single-pass type I membrane protein</topology>
    </subcellularLocation>
</comment>
<dbReference type="GO" id="GO:0005524">
    <property type="term" value="F:ATP binding"/>
    <property type="evidence" value="ECO:0007669"/>
    <property type="project" value="InterPro"/>
</dbReference>
<feature type="signal peptide" evidence="3">
    <location>
        <begin position="1"/>
        <end position="22"/>
    </location>
</feature>
<reference evidence="5 6" key="1">
    <citation type="journal article" date="2023" name="G3 (Bethesda)">
        <title>A haplotype-resolved chromosome-scale genome for Quercus rubra L. provides insights into the genetics of adaptive traits for red oak species.</title>
        <authorList>
            <person name="Kapoor B."/>
            <person name="Jenkins J."/>
            <person name="Schmutz J."/>
            <person name="Zhebentyayeva T."/>
            <person name="Kuelheim C."/>
            <person name="Coggeshall M."/>
            <person name="Heim C."/>
            <person name="Lasky J.R."/>
            <person name="Leites L."/>
            <person name="Islam-Faridi N."/>
            <person name="Romero-Severson J."/>
            <person name="DeLeo V.L."/>
            <person name="Lucas S.M."/>
            <person name="Lazic D."/>
            <person name="Gailing O."/>
            <person name="Carlson J."/>
            <person name="Staton M."/>
        </authorList>
    </citation>
    <scope>NUCLEOTIDE SEQUENCE [LARGE SCALE GENOMIC DNA]</scope>
    <source>
        <strain evidence="5">Pseudo-F2</strain>
    </source>
</reference>
<evidence type="ECO:0000313" key="5">
    <source>
        <dbReference type="EMBL" id="KAK4604750.1"/>
    </source>
</evidence>
<keyword evidence="2" id="KW-1133">Transmembrane helix</keyword>
<evidence type="ECO:0000256" key="3">
    <source>
        <dbReference type="SAM" id="SignalP"/>
    </source>
</evidence>
<organism evidence="5 6">
    <name type="scientific">Quercus rubra</name>
    <name type="common">Northern red oak</name>
    <name type="synonym">Quercus borealis</name>
    <dbReference type="NCBI Taxonomy" id="3512"/>
    <lineage>
        <taxon>Eukaryota</taxon>
        <taxon>Viridiplantae</taxon>
        <taxon>Streptophyta</taxon>
        <taxon>Embryophyta</taxon>
        <taxon>Tracheophyta</taxon>
        <taxon>Spermatophyta</taxon>
        <taxon>Magnoliopsida</taxon>
        <taxon>eudicotyledons</taxon>
        <taxon>Gunneridae</taxon>
        <taxon>Pentapetalae</taxon>
        <taxon>rosids</taxon>
        <taxon>fabids</taxon>
        <taxon>Fagales</taxon>
        <taxon>Fagaceae</taxon>
        <taxon>Quercus</taxon>
    </lineage>
</organism>
<dbReference type="PANTHER" id="PTHR48006">
    <property type="entry name" value="LEUCINE-RICH REPEAT-CONTAINING PROTEIN DDB_G0281931-RELATED"/>
    <property type="match status" value="1"/>
</dbReference>
<evidence type="ECO:0000256" key="2">
    <source>
        <dbReference type="SAM" id="Phobius"/>
    </source>
</evidence>
<feature type="transmembrane region" description="Helical" evidence="2">
    <location>
        <begin position="219"/>
        <end position="241"/>
    </location>
</feature>
<dbReference type="GO" id="GO:0004672">
    <property type="term" value="F:protein kinase activity"/>
    <property type="evidence" value="ECO:0007669"/>
    <property type="project" value="InterPro"/>
</dbReference>
<dbReference type="InterPro" id="IPR011009">
    <property type="entry name" value="Kinase-like_dom_sf"/>
</dbReference>
<evidence type="ECO:0000256" key="1">
    <source>
        <dbReference type="ARBA" id="ARBA00004479"/>
    </source>
</evidence>
<dbReference type="AlphaFoldDB" id="A0AAN7JB85"/>
<dbReference type="InterPro" id="IPR001245">
    <property type="entry name" value="Ser-Thr/Tyr_kinase_cat_dom"/>
</dbReference>
<dbReference type="InterPro" id="IPR051824">
    <property type="entry name" value="LRR_Rcpt-Like_S/T_Kinase"/>
</dbReference>
<evidence type="ECO:0000313" key="6">
    <source>
        <dbReference type="Proteomes" id="UP001324115"/>
    </source>
</evidence>
<keyword evidence="3" id="KW-0732">Signal</keyword>
<dbReference type="Pfam" id="PF07714">
    <property type="entry name" value="PK_Tyr_Ser-Thr"/>
    <property type="match status" value="1"/>
</dbReference>
<dbReference type="GO" id="GO:0016020">
    <property type="term" value="C:membrane"/>
    <property type="evidence" value="ECO:0007669"/>
    <property type="project" value="UniProtKB-SubCell"/>
</dbReference>
<evidence type="ECO:0000259" key="4">
    <source>
        <dbReference type="PROSITE" id="PS50011"/>
    </source>
</evidence>